<sequence>MLEDRRTFAAPKDHGIEESEEIKIPTLAEYKKSFERELINDPLLLRERQGRGHPEHFLDNNTFLNFSTTLDVVTTVLKGAGCEVTERTTDSIRKLNSPEDKYLNISYKGIKFSLRFFNEVQKGRFTKIGDEVGYYDISSRMGRSLPSEPVSSTGMLLIPGGFTLAVTPDTFAERYGSAEHKKKFKITQSSKIDGVEGENVELEEGQLISVAEIFDLLVRSDYAQFYIQRLNESTEEIKYILTIMESLAEAKIPFFGYCKDGGGIKIREK</sequence>
<dbReference type="EMBL" id="MFMC01000005">
    <property type="protein sequence ID" value="OGG77829.1"/>
    <property type="molecule type" value="Genomic_DNA"/>
</dbReference>
<name>A0A1F6EW33_9BACT</name>
<evidence type="ECO:0000313" key="1">
    <source>
        <dbReference type="EMBL" id="OGG77829.1"/>
    </source>
</evidence>
<comment type="caution">
    <text evidence="1">The sequence shown here is derived from an EMBL/GenBank/DDBJ whole genome shotgun (WGS) entry which is preliminary data.</text>
</comment>
<evidence type="ECO:0000313" key="2">
    <source>
        <dbReference type="Proteomes" id="UP000177215"/>
    </source>
</evidence>
<dbReference type="Proteomes" id="UP000177215">
    <property type="component" value="Unassembled WGS sequence"/>
</dbReference>
<organism evidence="1 2">
    <name type="scientific">Candidatus Kaiserbacteria bacterium RIFCSPLOWO2_01_FULL_54_24</name>
    <dbReference type="NCBI Taxonomy" id="1798515"/>
    <lineage>
        <taxon>Bacteria</taxon>
        <taxon>Candidatus Kaiseribacteriota</taxon>
    </lineage>
</organism>
<protein>
    <submittedName>
        <fullName evidence="1">Uncharacterized protein</fullName>
    </submittedName>
</protein>
<accession>A0A1F6EW33</accession>
<gene>
    <name evidence="1" type="ORF">A3B35_03460</name>
</gene>
<reference evidence="1 2" key="1">
    <citation type="journal article" date="2016" name="Nat. Commun.">
        <title>Thousands of microbial genomes shed light on interconnected biogeochemical processes in an aquifer system.</title>
        <authorList>
            <person name="Anantharaman K."/>
            <person name="Brown C.T."/>
            <person name="Hug L.A."/>
            <person name="Sharon I."/>
            <person name="Castelle C.J."/>
            <person name="Probst A.J."/>
            <person name="Thomas B.C."/>
            <person name="Singh A."/>
            <person name="Wilkins M.J."/>
            <person name="Karaoz U."/>
            <person name="Brodie E.L."/>
            <person name="Williams K.H."/>
            <person name="Hubbard S.S."/>
            <person name="Banfield J.F."/>
        </authorList>
    </citation>
    <scope>NUCLEOTIDE SEQUENCE [LARGE SCALE GENOMIC DNA]</scope>
</reference>
<dbReference type="AlphaFoldDB" id="A0A1F6EW33"/>
<proteinExistence type="predicted"/>